<reference evidence="2" key="1">
    <citation type="submission" date="2014-04" db="EMBL/GenBank/DDBJ databases">
        <title>Evolutionary Origins and Diversification of the Mycorrhizal Mutualists.</title>
        <authorList>
            <consortium name="DOE Joint Genome Institute"/>
            <consortium name="Mycorrhizal Genomics Consortium"/>
            <person name="Kohler A."/>
            <person name="Kuo A."/>
            <person name="Nagy L.G."/>
            <person name="Floudas D."/>
            <person name="Copeland A."/>
            <person name="Barry K.W."/>
            <person name="Cichocki N."/>
            <person name="Veneault-Fourrey C."/>
            <person name="LaButti K."/>
            <person name="Lindquist E.A."/>
            <person name="Lipzen A."/>
            <person name="Lundell T."/>
            <person name="Morin E."/>
            <person name="Murat C."/>
            <person name="Riley R."/>
            <person name="Ohm R."/>
            <person name="Sun H."/>
            <person name="Tunlid A."/>
            <person name="Henrissat B."/>
            <person name="Grigoriev I.V."/>
            <person name="Hibbett D.S."/>
            <person name="Martin F."/>
        </authorList>
    </citation>
    <scope>NUCLEOTIDE SEQUENCE [LARGE SCALE GENOMIC DNA]</scope>
    <source>
        <strain evidence="2">FD-334 SS-4</strain>
    </source>
</reference>
<gene>
    <name evidence="1" type="ORF">HYPSUDRAFT_634388</name>
</gene>
<evidence type="ECO:0000313" key="1">
    <source>
        <dbReference type="EMBL" id="KJA29037.1"/>
    </source>
</evidence>
<dbReference type="Proteomes" id="UP000054270">
    <property type="component" value="Unassembled WGS sequence"/>
</dbReference>
<dbReference type="AlphaFoldDB" id="A0A0D2LM31"/>
<name>A0A0D2LM31_HYPSF</name>
<sequence length="59" mass="6169">MTVGRGSFDGARAIFCATSHYPALHAGASASLAYVIFCAARRRAAVASAVDTRQGEKRP</sequence>
<keyword evidence="2" id="KW-1185">Reference proteome</keyword>
<proteinExistence type="predicted"/>
<dbReference type="EMBL" id="KN817520">
    <property type="protein sequence ID" value="KJA29037.1"/>
    <property type="molecule type" value="Genomic_DNA"/>
</dbReference>
<evidence type="ECO:0000313" key="2">
    <source>
        <dbReference type="Proteomes" id="UP000054270"/>
    </source>
</evidence>
<organism evidence="1 2">
    <name type="scientific">Hypholoma sublateritium (strain FD-334 SS-4)</name>
    <dbReference type="NCBI Taxonomy" id="945553"/>
    <lineage>
        <taxon>Eukaryota</taxon>
        <taxon>Fungi</taxon>
        <taxon>Dikarya</taxon>
        <taxon>Basidiomycota</taxon>
        <taxon>Agaricomycotina</taxon>
        <taxon>Agaricomycetes</taxon>
        <taxon>Agaricomycetidae</taxon>
        <taxon>Agaricales</taxon>
        <taxon>Agaricineae</taxon>
        <taxon>Strophariaceae</taxon>
        <taxon>Hypholoma</taxon>
    </lineage>
</organism>
<accession>A0A0D2LM31</accession>
<protein>
    <submittedName>
        <fullName evidence="1">Uncharacterized protein</fullName>
    </submittedName>
</protein>